<feature type="transmembrane region" description="Helical" evidence="2">
    <location>
        <begin position="47"/>
        <end position="72"/>
    </location>
</feature>
<protein>
    <submittedName>
        <fullName evidence="3">Uncharacterized protein</fullName>
    </submittedName>
</protein>
<feature type="compositionally biased region" description="Polar residues" evidence="1">
    <location>
        <begin position="18"/>
        <end position="35"/>
    </location>
</feature>
<sequence>MTTSVDTDKVPESDPKNAPSTKSNTPNPRKQTSAAGSMRWRGRVEEAAPGVVLFALAATVIMITAGIVFVLFESGSKFYRGFGCGVDAYKPPQDWHEDVKAGIKEAAVYDEGKLSDPLWLDAFCIVDWDMEHEVVLAEPFIDRFEWDEDTQVYTDDSGRIGSTFSQSDGTSITGPALDEDRTYLAEYFEANPTMWDEAYPKVPLELLIENEGALILHKQNPELAREWWVTLWVWNETAQEDVDQDGVANDAIDGAGTVLDNDIDGDNIANYLDEDIDGDGLPNPYDPDIYNPNIDRVGLFLDS</sequence>
<name>D6PLK2_9ZZZZ</name>
<evidence type="ECO:0000313" key="3">
    <source>
        <dbReference type="EMBL" id="ADD96603.1"/>
    </source>
</evidence>
<dbReference type="Gene3D" id="4.10.1080.10">
    <property type="entry name" value="TSP type-3 repeat"/>
    <property type="match status" value="1"/>
</dbReference>
<accession>D6PLK2</accession>
<keyword evidence="2" id="KW-0472">Membrane</keyword>
<dbReference type="AlphaFoldDB" id="D6PLK2"/>
<dbReference type="InterPro" id="IPR028974">
    <property type="entry name" value="TSP_type-3_rpt"/>
</dbReference>
<organism evidence="3">
    <name type="scientific">uncultured organism MedDCM-OCT-S11-C492</name>
    <dbReference type="NCBI Taxonomy" id="743663"/>
    <lineage>
        <taxon>unclassified sequences</taxon>
        <taxon>environmental samples</taxon>
    </lineage>
</organism>
<reference evidence="3" key="1">
    <citation type="journal article" date="2010" name="ISME J.">
        <title>Metagenome of the Mediterranean deep chlorophyll maximum studied by direct and fosmid library 454 pyrosequencing.</title>
        <authorList>
            <person name="Ghai R."/>
            <person name="Martin-Cuadrado A.B."/>
            <person name="Molto A.G."/>
            <person name="Heredia I.G."/>
            <person name="Cabrera R."/>
            <person name="Martin J."/>
            <person name="Verdu M."/>
            <person name="Deschamps P."/>
            <person name="Moreira D."/>
            <person name="Lopez-Garcia P."/>
            <person name="Mira A."/>
            <person name="Rodriguez-Valera F."/>
        </authorList>
    </citation>
    <scope>NUCLEOTIDE SEQUENCE</scope>
</reference>
<dbReference type="EMBL" id="GU943150">
    <property type="protein sequence ID" value="ADD96603.1"/>
    <property type="molecule type" value="Genomic_DNA"/>
</dbReference>
<feature type="compositionally biased region" description="Basic and acidic residues" evidence="1">
    <location>
        <begin position="1"/>
        <end position="15"/>
    </location>
</feature>
<evidence type="ECO:0000256" key="2">
    <source>
        <dbReference type="SAM" id="Phobius"/>
    </source>
</evidence>
<proteinExistence type="predicted"/>
<evidence type="ECO:0000256" key="1">
    <source>
        <dbReference type="SAM" id="MobiDB-lite"/>
    </source>
</evidence>
<dbReference type="GO" id="GO:0005509">
    <property type="term" value="F:calcium ion binding"/>
    <property type="evidence" value="ECO:0007669"/>
    <property type="project" value="InterPro"/>
</dbReference>
<keyword evidence="2" id="KW-1133">Transmembrane helix</keyword>
<feature type="region of interest" description="Disordered" evidence="1">
    <location>
        <begin position="1"/>
        <end position="40"/>
    </location>
</feature>
<keyword evidence="2" id="KW-0812">Transmembrane</keyword>